<organism evidence="1 2">
    <name type="scientific">Pseudomonas protegens</name>
    <dbReference type="NCBI Taxonomy" id="380021"/>
    <lineage>
        <taxon>Bacteria</taxon>
        <taxon>Pseudomonadati</taxon>
        <taxon>Pseudomonadota</taxon>
        <taxon>Gammaproteobacteria</taxon>
        <taxon>Pseudomonadales</taxon>
        <taxon>Pseudomonadaceae</taxon>
        <taxon>Pseudomonas</taxon>
    </lineage>
</organism>
<name>A0A7G7X9B7_9PSED</name>
<sequence length="267" mass="29467">MFATYIERWRLLPDGESIVTPGSRLLPVRLEDGAPAMLKLALNEDEQAGNRLMAWCAGEGAAQVYAQEDQAILMERALGSRSLMRMALAGEHDAVSHIVCATLARLHAPRSKPLPALVPLDRWFKDLREAAHQQGGVLLKSLAMAEQLLAAPRDPVVLHGDVHHDNVLDFGERGWRVIDPKSVHGERTFDFANLICNPDLPCATDPLRFARQVQVIARAAQLEPRRLVQWVLAFSGLSAAWFLQDAHQPGVQHQLKLAELAAQALEG</sequence>
<dbReference type="AlphaFoldDB" id="A0A7G7X9B7"/>
<gene>
    <name evidence="1" type="ORF">GGI48_25280</name>
</gene>
<dbReference type="SUPFAM" id="SSF56112">
    <property type="entry name" value="Protein kinase-like (PK-like)"/>
    <property type="match status" value="1"/>
</dbReference>
<evidence type="ECO:0000313" key="2">
    <source>
        <dbReference type="Proteomes" id="UP000515277"/>
    </source>
</evidence>
<keyword evidence="1" id="KW-0808">Transferase</keyword>
<keyword evidence="1" id="KW-0418">Kinase</keyword>
<dbReference type="InterPro" id="IPR006748">
    <property type="entry name" value="NH2Glyco/OHUrea_AB-resist_kin"/>
</dbReference>
<dbReference type="GO" id="GO:0019748">
    <property type="term" value="P:secondary metabolic process"/>
    <property type="evidence" value="ECO:0007669"/>
    <property type="project" value="InterPro"/>
</dbReference>
<dbReference type="RefSeq" id="WP_179600535.1">
    <property type="nucleotide sequence ID" value="NZ_CP060201.1"/>
</dbReference>
<dbReference type="Pfam" id="PF04655">
    <property type="entry name" value="APH_6_hur"/>
    <property type="match status" value="1"/>
</dbReference>
<dbReference type="GO" id="GO:0016301">
    <property type="term" value="F:kinase activity"/>
    <property type="evidence" value="ECO:0007669"/>
    <property type="project" value="UniProtKB-KW"/>
</dbReference>
<dbReference type="InterPro" id="IPR011009">
    <property type="entry name" value="Kinase-like_dom_sf"/>
</dbReference>
<accession>A0A7G7X9B7</accession>
<protein>
    <submittedName>
        <fullName evidence="1">3'-kinase</fullName>
    </submittedName>
</protein>
<reference evidence="2" key="1">
    <citation type="journal article" date="2020" name="Microbiol. Resour. Announc.">
        <title>Complete genome sequences of four natural Pseudomonas isolates that catabolize a wide range of aromatic compounds relevant to lignin valorization.</title>
        <authorList>
            <person name="Hatmaker E.A."/>
            <person name="Presley G."/>
            <person name="Cannon O."/>
            <person name="Guss A.M."/>
            <person name="Elkins J.G."/>
        </authorList>
    </citation>
    <scope>NUCLEOTIDE SEQUENCE [LARGE SCALE GENOMIC DNA]</scope>
    <source>
        <strain evidence="2">H1F5C</strain>
    </source>
</reference>
<dbReference type="GO" id="GO:0016773">
    <property type="term" value="F:phosphotransferase activity, alcohol group as acceptor"/>
    <property type="evidence" value="ECO:0007669"/>
    <property type="project" value="InterPro"/>
</dbReference>
<dbReference type="Gene3D" id="3.90.1200.10">
    <property type="match status" value="1"/>
</dbReference>
<dbReference type="EMBL" id="CP060201">
    <property type="protein sequence ID" value="QNH76562.1"/>
    <property type="molecule type" value="Genomic_DNA"/>
</dbReference>
<dbReference type="Proteomes" id="UP000515277">
    <property type="component" value="Chromosome"/>
</dbReference>
<evidence type="ECO:0000313" key="1">
    <source>
        <dbReference type="EMBL" id="QNH76562.1"/>
    </source>
</evidence>
<proteinExistence type="predicted"/>